<protein>
    <submittedName>
        <fullName evidence="2">Uncharacterized protein</fullName>
    </submittedName>
</protein>
<proteinExistence type="predicted"/>
<dbReference type="PROSITE" id="PS51257">
    <property type="entry name" value="PROKAR_LIPOPROTEIN"/>
    <property type="match status" value="1"/>
</dbReference>
<accession>A0A0G1GVM0</accession>
<gene>
    <name evidence="2" type="ORF">UW22_C0001G0042</name>
</gene>
<dbReference type="AlphaFoldDB" id="A0A0G1GVM0"/>
<feature type="transmembrane region" description="Helical" evidence="1">
    <location>
        <begin position="494"/>
        <end position="516"/>
    </location>
</feature>
<keyword evidence="1" id="KW-0812">Transmembrane</keyword>
<keyword evidence="1" id="KW-1133">Transmembrane helix</keyword>
<evidence type="ECO:0000313" key="3">
    <source>
        <dbReference type="Proteomes" id="UP000034617"/>
    </source>
</evidence>
<name>A0A0G1GVM0_9BACT</name>
<evidence type="ECO:0000313" key="2">
    <source>
        <dbReference type="EMBL" id="KKT39131.1"/>
    </source>
</evidence>
<feature type="transmembrane region" description="Helical" evidence="1">
    <location>
        <begin position="626"/>
        <end position="645"/>
    </location>
</feature>
<dbReference type="Gene3D" id="3.20.20.510">
    <property type="entry name" value="Uncharacterised protein PF12979, DUF3863"/>
    <property type="match status" value="1"/>
</dbReference>
<reference evidence="2 3" key="1">
    <citation type="journal article" date="2015" name="Nature">
        <title>rRNA introns, odd ribosomes, and small enigmatic genomes across a large radiation of phyla.</title>
        <authorList>
            <person name="Brown C.T."/>
            <person name="Hug L.A."/>
            <person name="Thomas B.C."/>
            <person name="Sharon I."/>
            <person name="Castelle C.J."/>
            <person name="Singh A."/>
            <person name="Wilkins M.J."/>
            <person name="Williams K.H."/>
            <person name="Banfield J.F."/>
        </authorList>
    </citation>
    <scope>NUCLEOTIDE SEQUENCE [LARGE SCALE GENOMIC DNA]</scope>
</reference>
<dbReference type="Proteomes" id="UP000034617">
    <property type="component" value="Unassembled WGS sequence"/>
</dbReference>
<feature type="transmembrane region" description="Helical" evidence="1">
    <location>
        <begin position="593"/>
        <end position="614"/>
    </location>
</feature>
<dbReference type="PATRIC" id="fig|1618447.3.peg.41"/>
<feature type="transmembrane region" description="Helical" evidence="1">
    <location>
        <begin position="465"/>
        <end position="482"/>
    </location>
</feature>
<dbReference type="EMBL" id="LCHM01000001">
    <property type="protein sequence ID" value="KKT39131.1"/>
    <property type="molecule type" value="Genomic_DNA"/>
</dbReference>
<evidence type="ECO:0000256" key="1">
    <source>
        <dbReference type="SAM" id="Phobius"/>
    </source>
</evidence>
<keyword evidence="1" id="KW-0472">Membrane</keyword>
<feature type="transmembrane region" description="Helical" evidence="1">
    <location>
        <begin position="568"/>
        <end position="587"/>
    </location>
</feature>
<sequence length="762" mass="88444">MILKRWVFSIYVIIFFLSCFLQKIFAQKDNPSPAITVINLIRGSGLGHENDDLVSSLRAQWQVTRDLGVNATWLMQYSVLEDQNIIDLAKNEMSGQEFGLLLEIDRNSAQKANILYRGQGAWYFSDGLFLVSYDVNERRILIDKAFSKFKQIFGYYPKTVGAWWVGGDSLSYMQKKYGITAALRASDQFNLDFYSFWGTPWSIPYIASKTNEAIPAESFEDSSKVVILQWAARDPLEGYADPLFSVQDYPMKGYGTDYVNYLAGIFLTKPFHTMVMGLENGGTEEDFNKNYRTMLLKAKELEKEKKTAILFVKDFARHFLEQRKVFPYTSYFLSQDYDSDNQSFWYVSENYRASLQKNNDSVYLVDLRDYSNKIEEDFSLLPNSQSRLRITTPEIIDSVRFPDSKTLLKVTAEPMRLEEHNNEVLLYTGNTIISSFRPTSMKLFMGENKSEKVYDFGKKDQHTSLRSYLFGIFSFYFLIIFMKKKNMYSAIRSFIPLTVPLIFASSFLTSQSIFLFDSKETVLFTILFLIHIPSIFETLVIAKILPFIILIVLHFFSDTVHPKRGIKILYYIFFSLTTFLYFHLPYFPLDKSTSIYVIVFFVLFTALLSGSMVYMIKQTGLVRNKALMYVSLPVVIGMVACTVMFSRSKLAITRYEINSLQAIKNSKKNVIYVEQFENSIRPIYKAIKPLLYNYFQILPKITNTKWEVVARPANHILQLTDYDNRLIVIPKYLGSDISEYEIQTLKIKKIFDNAQILIFEKI</sequence>
<feature type="transmembrane region" description="Helical" evidence="1">
    <location>
        <begin position="528"/>
        <end position="556"/>
    </location>
</feature>
<comment type="caution">
    <text evidence="2">The sequence shown here is derived from an EMBL/GenBank/DDBJ whole genome shotgun (WGS) entry which is preliminary data.</text>
</comment>
<organism evidence="2 3">
    <name type="scientific">Candidatus Gottesmanbacteria bacterium GW2011_GWB1_44_11c</name>
    <dbReference type="NCBI Taxonomy" id="1618447"/>
    <lineage>
        <taxon>Bacteria</taxon>
        <taxon>Candidatus Gottesmaniibacteriota</taxon>
    </lineage>
</organism>